<dbReference type="PANTHER" id="PTHR19229">
    <property type="entry name" value="ATP-BINDING CASSETTE TRANSPORTER SUBFAMILY A ABCA"/>
    <property type="match status" value="1"/>
</dbReference>
<keyword evidence="1" id="KW-1133">Transmembrane helix</keyword>
<evidence type="ECO:0000256" key="1">
    <source>
        <dbReference type="SAM" id="Phobius"/>
    </source>
</evidence>
<proteinExistence type="predicted"/>
<evidence type="ECO:0000313" key="2">
    <source>
        <dbReference type="Proteomes" id="UP000036681"/>
    </source>
</evidence>
<dbReference type="GO" id="GO:0005319">
    <property type="term" value="F:lipid transporter activity"/>
    <property type="evidence" value="ECO:0007669"/>
    <property type="project" value="TreeGrafter"/>
</dbReference>
<keyword evidence="1" id="KW-0812">Transmembrane</keyword>
<keyword evidence="2" id="KW-1185">Reference proteome</keyword>
<protein>
    <submittedName>
        <fullName evidence="3">CASP-like protein</fullName>
    </submittedName>
</protein>
<reference evidence="3" key="1">
    <citation type="submission" date="2017-02" db="UniProtKB">
        <authorList>
            <consortium name="WormBaseParasite"/>
        </authorList>
    </citation>
    <scope>IDENTIFICATION</scope>
</reference>
<dbReference type="PANTHER" id="PTHR19229:SF260">
    <property type="entry name" value="ABC TRANSPORTER DOMAIN-CONTAINING PROTEIN"/>
    <property type="match status" value="1"/>
</dbReference>
<dbReference type="AlphaFoldDB" id="A0A0M3ITU1"/>
<keyword evidence="1" id="KW-0472">Membrane</keyword>
<dbReference type="InterPro" id="IPR026082">
    <property type="entry name" value="ABCA"/>
</dbReference>
<feature type="transmembrane region" description="Helical" evidence="1">
    <location>
        <begin position="34"/>
        <end position="56"/>
    </location>
</feature>
<dbReference type="Proteomes" id="UP000036681">
    <property type="component" value="Unplaced"/>
</dbReference>
<evidence type="ECO:0000313" key="3">
    <source>
        <dbReference type="WBParaSite" id="ALUE_0002216901-mRNA-1"/>
    </source>
</evidence>
<name>A0A0M3ITU1_ASCLU</name>
<dbReference type="GO" id="GO:0016020">
    <property type="term" value="C:membrane"/>
    <property type="evidence" value="ECO:0007669"/>
    <property type="project" value="InterPro"/>
</dbReference>
<accession>A0A0M3ITU1</accession>
<dbReference type="GO" id="GO:0140359">
    <property type="term" value="F:ABC-type transporter activity"/>
    <property type="evidence" value="ECO:0007669"/>
    <property type="project" value="InterPro"/>
</dbReference>
<dbReference type="WBParaSite" id="ALUE_0002216901-mRNA-1">
    <property type="protein sequence ID" value="ALUE_0002216901-mRNA-1"/>
    <property type="gene ID" value="ALUE_0002216901"/>
</dbReference>
<sequence>MIPSAMLVKNVVYEKEMRLKEMMRIMGLGDAVHWFAWAAQAFALSLISIFVISVLLKSGCRGFEPRVGLILCSARSGEQGFLSCEVLPNSIVQLAVPQLVEKGFKWLDVADREIT</sequence>
<organism evidence="2 3">
    <name type="scientific">Ascaris lumbricoides</name>
    <name type="common">Giant roundworm</name>
    <dbReference type="NCBI Taxonomy" id="6252"/>
    <lineage>
        <taxon>Eukaryota</taxon>
        <taxon>Metazoa</taxon>
        <taxon>Ecdysozoa</taxon>
        <taxon>Nematoda</taxon>
        <taxon>Chromadorea</taxon>
        <taxon>Rhabditida</taxon>
        <taxon>Spirurina</taxon>
        <taxon>Ascaridomorpha</taxon>
        <taxon>Ascaridoidea</taxon>
        <taxon>Ascarididae</taxon>
        <taxon>Ascaris</taxon>
    </lineage>
</organism>